<dbReference type="InterPro" id="IPR050922">
    <property type="entry name" value="LytR/CpsA/Psr_CW_biosynth"/>
</dbReference>
<evidence type="ECO:0000256" key="1">
    <source>
        <dbReference type="ARBA" id="ARBA00006068"/>
    </source>
</evidence>
<keyword evidence="4" id="KW-1185">Reference proteome</keyword>
<feature type="domain" description="Cell envelope-related transcriptional attenuator" evidence="2">
    <location>
        <begin position="56"/>
        <end position="210"/>
    </location>
</feature>
<dbReference type="PANTHER" id="PTHR33392:SF6">
    <property type="entry name" value="POLYISOPRENYL-TEICHOIC ACID--PEPTIDOGLYCAN TEICHOIC ACID TRANSFERASE TAGU"/>
    <property type="match status" value="1"/>
</dbReference>
<comment type="similarity">
    <text evidence="1">Belongs to the LytR/CpsA/Psr (LCP) family.</text>
</comment>
<protein>
    <submittedName>
        <fullName evidence="3">LytR family transcriptional regulator</fullName>
    </submittedName>
</protein>
<gene>
    <name evidence="3" type="ORF">DU508_07875</name>
</gene>
<dbReference type="PANTHER" id="PTHR33392">
    <property type="entry name" value="POLYISOPRENYL-TEICHOIC ACID--PEPTIDOGLYCAN TEICHOIC ACID TRANSFERASE TAGU"/>
    <property type="match status" value="1"/>
</dbReference>
<comment type="caution">
    <text evidence="3">The sequence shown here is derived from an EMBL/GenBank/DDBJ whole genome shotgun (WGS) entry which is preliminary data.</text>
</comment>
<evidence type="ECO:0000313" key="4">
    <source>
        <dbReference type="Proteomes" id="UP000253961"/>
    </source>
</evidence>
<evidence type="ECO:0000313" key="3">
    <source>
        <dbReference type="EMBL" id="RDC57099.1"/>
    </source>
</evidence>
<dbReference type="InterPro" id="IPR004474">
    <property type="entry name" value="LytR_CpsA_psr"/>
</dbReference>
<dbReference type="Proteomes" id="UP000253961">
    <property type="component" value="Unassembled WGS sequence"/>
</dbReference>
<organism evidence="3 4">
    <name type="scientific">Pedobacter chinensis</name>
    <dbReference type="NCBI Taxonomy" id="2282421"/>
    <lineage>
        <taxon>Bacteria</taxon>
        <taxon>Pseudomonadati</taxon>
        <taxon>Bacteroidota</taxon>
        <taxon>Sphingobacteriia</taxon>
        <taxon>Sphingobacteriales</taxon>
        <taxon>Sphingobacteriaceae</taxon>
        <taxon>Pedobacter</taxon>
    </lineage>
</organism>
<accession>A0A369Q2C6</accession>
<dbReference type="EMBL" id="QPKV01000003">
    <property type="protein sequence ID" value="RDC57099.1"/>
    <property type="molecule type" value="Genomic_DNA"/>
</dbReference>
<dbReference type="Pfam" id="PF03816">
    <property type="entry name" value="LytR_cpsA_psr"/>
    <property type="match status" value="1"/>
</dbReference>
<dbReference type="NCBIfam" id="TIGR00350">
    <property type="entry name" value="lytR_cpsA_psr"/>
    <property type="match status" value="1"/>
</dbReference>
<reference evidence="3 4" key="1">
    <citation type="submission" date="2018-07" db="EMBL/GenBank/DDBJ databases">
        <title>Pedobacter sp. nov., isolated from soil.</title>
        <authorList>
            <person name="Zhou L.Y."/>
            <person name="Du Z.J."/>
        </authorList>
    </citation>
    <scope>NUCLEOTIDE SEQUENCE [LARGE SCALE GENOMIC DNA]</scope>
    <source>
        <strain evidence="3 4">JDX94</strain>
    </source>
</reference>
<proteinExistence type="inferred from homology"/>
<dbReference type="AlphaFoldDB" id="A0A369Q2C6"/>
<evidence type="ECO:0000259" key="2">
    <source>
        <dbReference type="Pfam" id="PF03816"/>
    </source>
</evidence>
<name>A0A369Q2C6_9SPHI</name>
<dbReference type="Gene3D" id="3.40.630.190">
    <property type="entry name" value="LCP protein"/>
    <property type="match status" value="1"/>
</dbReference>
<sequence>MNKSDGFITIKNKFIRMKNKITLFIVFFLLMIGNTLWAQQILLIGSDSKDQGKRGNADLIMVITVKNKEVKLTSILRDTYVYIKGYGNQKLNAAYRLGGRKLLISTINANFKTKLVSSIVTDFENTAKVIDCFGGITIHIDKGIHQYVNGYIEEQAHIKGVQLLPLTRTGTITLTGDQALAYARVRVPGTNYDDHARVERQKDVTKAVLSFALKNKSIALKNISELWLMIDSDINLGDYIKTFTTFLNKPSLPKSQVFPGDNYYTNERVNGVGLVLRIKDFKKASIALSTMIK</sequence>